<proteinExistence type="predicted"/>
<name>A0A9W5PYT1_BACCE</name>
<comment type="caution">
    <text evidence="2">The sequence shown here is derived from an EMBL/GenBank/DDBJ whole genome shotgun (WGS) entry which is preliminary data.</text>
</comment>
<gene>
    <name evidence="2" type="ORF">IKE_05654</name>
</gene>
<organism evidence="2 3">
    <name type="scientific">Bacillus cereus VD196</name>
    <dbReference type="NCBI Taxonomy" id="1053243"/>
    <lineage>
        <taxon>Bacteria</taxon>
        <taxon>Bacillati</taxon>
        <taxon>Bacillota</taxon>
        <taxon>Bacilli</taxon>
        <taxon>Bacillales</taxon>
        <taxon>Bacillaceae</taxon>
        <taxon>Bacillus</taxon>
        <taxon>Bacillus cereus group</taxon>
    </lineage>
</organism>
<feature type="region of interest" description="Disordered" evidence="1">
    <location>
        <begin position="14"/>
        <end position="36"/>
    </location>
</feature>
<evidence type="ECO:0000313" key="3">
    <source>
        <dbReference type="Proteomes" id="UP000014023"/>
    </source>
</evidence>
<protein>
    <submittedName>
        <fullName evidence="2">Uncharacterized protein</fullName>
    </submittedName>
</protein>
<reference evidence="2 3" key="1">
    <citation type="submission" date="2012-12" db="EMBL/GenBank/DDBJ databases">
        <title>The Genome Sequence of Bacillus cereus VD196.</title>
        <authorList>
            <consortium name="The Broad Institute Genome Sequencing Platform"/>
            <consortium name="The Broad Institute Genome Sequencing Center for Infectious Disease"/>
            <person name="Feldgarden M."/>
            <person name="Van der Auwera G.A."/>
            <person name="Mahillon J."/>
            <person name="Duprez V."/>
            <person name="Timmery S."/>
            <person name="Mattelet C."/>
            <person name="Dierick K."/>
            <person name="Sun M."/>
            <person name="Yu Z."/>
            <person name="Zhu L."/>
            <person name="Hu X."/>
            <person name="Shank E.B."/>
            <person name="Swiecicka I."/>
            <person name="Hansen B.M."/>
            <person name="Andrup L."/>
            <person name="Walker B."/>
            <person name="Young S.K."/>
            <person name="Zeng Q."/>
            <person name="Gargeya S."/>
            <person name="Fitzgerald M."/>
            <person name="Haas B."/>
            <person name="Abouelleil A."/>
            <person name="Alvarado L."/>
            <person name="Arachchi H.M."/>
            <person name="Berlin A.M."/>
            <person name="Chapman S.B."/>
            <person name="Dewar J."/>
            <person name="Goldberg J."/>
            <person name="Griggs A."/>
            <person name="Gujja S."/>
            <person name="Hansen M."/>
            <person name="Howarth C."/>
            <person name="Imamovic A."/>
            <person name="Larimer J."/>
            <person name="McCowan C."/>
            <person name="Murphy C."/>
            <person name="Neiman D."/>
            <person name="Pearson M."/>
            <person name="Priest M."/>
            <person name="Roberts A."/>
            <person name="Saif S."/>
            <person name="Shea T."/>
            <person name="Sisk P."/>
            <person name="Sykes S."/>
            <person name="Wortman J."/>
            <person name="Nusbaum C."/>
            <person name="Birren B."/>
        </authorList>
    </citation>
    <scope>NUCLEOTIDE SEQUENCE [LARGE SCALE GENOMIC DNA]</scope>
    <source>
        <strain evidence="2 3">VD196</strain>
    </source>
</reference>
<feature type="non-terminal residue" evidence="2">
    <location>
        <position position="1"/>
    </location>
</feature>
<dbReference type="Proteomes" id="UP000014023">
    <property type="component" value="Unassembled WGS sequence"/>
</dbReference>
<feature type="compositionally biased region" description="Polar residues" evidence="1">
    <location>
        <begin position="19"/>
        <end position="36"/>
    </location>
</feature>
<dbReference type="AlphaFoldDB" id="A0A9W5PYT1"/>
<dbReference type="EMBL" id="AHFL01000050">
    <property type="protein sequence ID" value="EOO62425.1"/>
    <property type="molecule type" value="Genomic_DNA"/>
</dbReference>
<evidence type="ECO:0000313" key="2">
    <source>
        <dbReference type="EMBL" id="EOO62425.1"/>
    </source>
</evidence>
<evidence type="ECO:0000256" key="1">
    <source>
        <dbReference type="SAM" id="MobiDB-lite"/>
    </source>
</evidence>
<sequence length="36" mass="3848">RPMKGNFHVGCGVGEKGPLTSNVEGDPYLSQSPYLL</sequence>
<accession>A0A9W5PYT1</accession>